<evidence type="ECO:0000313" key="2">
    <source>
        <dbReference type="Proteomes" id="UP000596660"/>
    </source>
</evidence>
<reference evidence="1" key="2">
    <citation type="submission" date="2021-03" db="UniProtKB">
        <authorList>
            <consortium name="EnsemblPlants"/>
        </authorList>
    </citation>
    <scope>IDENTIFICATION</scope>
</reference>
<accession>A0A803MM84</accession>
<dbReference type="EnsemblPlants" id="AUR62032046-RA">
    <property type="protein sequence ID" value="AUR62032046-RA:cds"/>
    <property type="gene ID" value="AUR62032046"/>
</dbReference>
<dbReference type="PANTHER" id="PTHR34222">
    <property type="entry name" value="GAG_PRE-INTEGRS DOMAIN-CONTAINING PROTEIN"/>
    <property type="match status" value="1"/>
</dbReference>
<dbReference type="AlphaFoldDB" id="A0A803MM84"/>
<dbReference type="Gramene" id="AUR62032046-RA">
    <property type="protein sequence ID" value="AUR62032046-RA:cds"/>
    <property type="gene ID" value="AUR62032046"/>
</dbReference>
<dbReference type="Proteomes" id="UP000596660">
    <property type="component" value="Unplaced"/>
</dbReference>
<keyword evidence="2" id="KW-1185">Reference proteome</keyword>
<evidence type="ECO:0000313" key="1">
    <source>
        <dbReference type="EnsemblPlants" id="AUR62032046-RA:cds"/>
    </source>
</evidence>
<evidence type="ECO:0008006" key="3">
    <source>
        <dbReference type="Google" id="ProtNLM"/>
    </source>
</evidence>
<protein>
    <recommendedName>
        <fullName evidence="3">GAG-pre-integrase domain-containing protein</fullName>
    </recommendedName>
</protein>
<name>A0A803MM84_CHEQI</name>
<organism evidence="1 2">
    <name type="scientific">Chenopodium quinoa</name>
    <name type="common">Quinoa</name>
    <dbReference type="NCBI Taxonomy" id="63459"/>
    <lineage>
        <taxon>Eukaryota</taxon>
        <taxon>Viridiplantae</taxon>
        <taxon>Streptophyta</taxon>
        <taxon>Embryophyta</taxon>
        <taxon>Tracheophyta</taxon>
        <taxon>Spermatophyta</taxon>
        <taxon>Magnoliopsida</taxon>
        <taxon>eudicotyledons</taxon>
        <taxon>Gunneridae</taxon>
        <taxon>Pentapetalae</taxon>
        <taxon>Caryophyllales</taxon>
        <taxon>Chenopodiaceae</taxon>
        <taxon>Chenopodioideae</taxon>
        <taxon>Atripliceae</taxon>
        <taxon>Chenopodium</taxon>
    </lineage>
</organism>
<reference evidence="1" key="1">
    <citation type="journal article" date="2017" name="Nature">
        <title>The genome of Chenopodium quinoa.</title>
        <authorList>
            <person name="Jarvis D.E."/>
            <person name="Ho Y.S."/>
            <person name="Lightfoot D.J."/>
            <person name="Schmoeckel S.M."/>
            <person name="Li B."/>
            <person name="Borm T.J.A."/>
            <person name="Ohyanagi H."/>
            <person name="Mineta K."/>
            <person name="Michell C.T."/>
            <person name="Saber N."/>
            <person name="Kharbatia N.M."/>
            <person name="Rupper R.R."/>
            <person name="Sharp A.R."/>
            <person name="Dally N."/>
            <person name="Boughton B.A."/>
            <person name="Woo Y.H."/>
            <person name="Gao G."/>
            <person name="Schijlen E.G.W.M."/>
            <person name="Guo X."/>
            <person name="Momin A.A."/>
            <person name="Negrao S."/>
            <person name="Al-Babili S."/>
            <person name="Gehring C."/>
            <person name="Roessner U."/>
            <person name="Jung C."/>
            <person name="Murphy K."/>
            <person name="Arold S.T."/>
            <person name="Gojobori T."/>
            <person name="van der Linden C.G."/>
            <person name="van Loo E.N."/>
            <person name="Jellen E.N."/>
            <person name="Maughan P.J."/>
            <person name="Tester M."/>
        </authorList>
    </citation>
    <scope>NUCLEOTIDE SEQUENCE [LARGE SCALE GENOMIC DNA]</scope>
    <source>
        <strain evidence="1">cv. PI 614886</strain>
    </source>
</reference>
<sequence>MGNITLDASQDPTSSYYIHHYDNPGMKLDINEINQGVNSVSTFYTKIKRLWDQLDDVDPLPLCHCANCNGNIAQRLLKSQQDKRSGNFDKRGINYYCDHCKMPGHSMQRCYKLHGYPPHFKNDDKNKRIAAVTTNSVESEPDQGRMLTKNIILKDVLYVEDCKFNLIYVPKICGDLNSAATFTSGTRVLQSSLIKPLVLGKIKRGLYYLEDHISKELIQQQSENKVATTSSSSLQDVNNTKLWHLRIGHLPIEQLEYVSSFSFVHNKPCLGGDFVKYVQLEDRVGNLFILML</sequence>
<dbReference type="PANTHER" id="PTHR34222:SF33">
    <property type="entry name" value="RETROTRANSPOSON GAG DOMAIN-CONTAINING PROTEIN"/>
    <property type="match status" value="1"/>
</dbReference>
<proteinExistence type="predicted"/>